<accession>A0A0M6XLA2</accession>
<evidence type="ECO:0000256" key="3">
    <source>
        <dbReference type="ARBA" id="ARBA00023136"/>
    </source>
</evidence>
<keyword evidence="2" id="KW-1278">Translocase</keyword>
<feature type="domain" description="ABC transporter" evidence="4">
    <location>
        <begin position="26"/>
        <end position="96"/>
    </location>
</feature>
<dbReference type="AlphaFoldDB" id="A0A0M6XLA2"/>
<keyword evidence="5" id="KW-0547">Nucleotide-binding</keyword>
<dbReference type="GO" id="GO:0016887">
    <property type="term" value="F:ATP hydrolysis activity"/>
    <property type="evidence" value="ECO:0007669"/>
    <property type="project" value="InterPro"/>
</dbReference>
<reference evidence="5 6" key="1">
    <citation type="submission" date="2015-07" db="EMBL/GenBank/DDBJ databases">
        <authorList>
            <person name="Noorani M."/>
        </authorList>
    </citation>
    <scope>NUCLEOTIDE SEQUENCE [LARGE SCALE GENOMIC DNA]</scope>
    <source>
        <strain evidence="5 6">CECT 5088</strain>
    </source>
</reference>
<dbReference type="PANTHER" id="PTHR43875">
    <property type="entry name" value="MALTODEXTRIN IMPORT ATP-BINDING PROTEIN MSMX"/>
    <property type="match status" value="1"/>
</dbReference>
<protein>
    <submittedName>
        <fullName evidence="5">Spermidine/putrescine import ATP-binding protein PotA</fullName>
        <ecNumber evidence="5">3.6.3.31</ecNumber>
    </submittedName>
</protein>
<proteinExistence type="predicted"/>
<keyword evidence="1" id="KW-1003">Cell membrane</keyword>
<keyword evidence="5" id="KW-0067">ATP-binding</keyword>
<gene>
    <name evidence="5" type="primary">potA_3</name>
    <name evidence="5" type="ORF">JAN5088_00457</name>
</gene>
<dbReference type="Gene3D" id="3.40.50.300">
    <property type="entry name" value="P-loop containing nucleotide triphosphate hydrolases"/>
    <property type="match status" value="1"/>
</dbReference>
<dbReference type="EC" id="3.6.3.31" evidence="5"/>
<dbReference type="Pfam" id="PF00005">
    <property type="entry name" value="ABC_tran"/>
    <property type="match status" value="1"/>
</dbReference>
<keyword evidence="3" id="KW-0472">Membrane</keyword>
<evidence type="ECO:0000259" key="4">
    <source>
        <dbReference type="Pfam" id="PF00005"/>
    </source>
</evidence>
<evidence type="ECO:0000256" key="1">
    <source>
        <dbReference type="ARBA" id="ARBA00022475"/>
    </source>
</evidence>
<keyword evidence="5" id="KW-0378">Hydrolase</keyword>
<keyword evidence="6" id="KW-1185">Reference proteome</keyword>
<evidence type="ECO:0000313" key="6">
    <source>
        <dbReference type="Proteomes" id="UP000048908"/>
    </source>
</evidence>
<dbReference type="STRING" id="282197.SAMN04488517_106167"/>
<evidence type="ECO:0000256" key="2">
    <source>
        <dbReference type="ARBA" id="ARBA00022967"/>
    </source>
</evidence>
<name>A0A0M6XLA2_9RHOB</name>
<dbReference type="PANTHER" id="PTHR43875:SF15">
    <property type="entry name" value="TREHALOSE IMPORT ATP-BINDING PROTEIN SUGC"/>
    <property type="match status" value="1"/>
</dbReference>
<dbReference type="InterPro" id="IPR047641">
    <property type="entry name" value="ABC_transpr_MalK/UgpC-like"/>
</dbReference>
<dbReference type="GO" id="GO:0005524">
    <property type="term" value="F:ATP binding"/>
    <property type="evidence" value="ECO:0007669"/>
    <property type="project" value="UniProtKB-KW"/>
</dbReference>
<sequence length="103" mass="11386">MADRSRGAVAFWHVRRDFGAFTTIPDLSSSIEPGKLVTLLDPSSCGKTTTLRMLAGLESTTSGRILIGREGVTRLPAERRDVSIVFQSYALFTAYERHEEPGR</sequence>
<dbReference type="SUPFAM" id="SSF52540">
    <property type="entry name" value="P-loop containing nucleoside triphosphate hydrolases"/>
    <property type="match status" value="1"/>
</dbReference>
<organism evidence="5 6">
    <name type="scientific">Jannaschia rubra</name>
    <dbReference type="NCBI Taxonomy" id="282197"/>
    <lineage>
        <taxon>Bacteria</taxon>
        <taxon>Pseudomonadati</taxon>
        <taxon>Pseudomonadota</taxon>
        <taxon>Alphaproteobacteria</taxon>
        <taxon>Rhodobacterales</taxon>
        <taxon>Roseobacteraceae</taxon>
        <taxon>Jannaschia</taxon>
    </lineage>
</organism>
<dbReference type="InterPro" id="IPR003439">
    <property type="entry name" value="ABC_transporter-like_ATP-bd"/>
</dbReference>
<dbReference type="GO" id="GO:0055052">
    <property type="term" value="C:ATP-binding cassette (ABC) transporter complex, substrate-binding subunit-containing"/>
    <property type="evidence" value="ECO:0007669"/>
    <property type="project" value="TreeGrafter"/>
</dbReference>
<dbReference type="InterPro" id="IPR027417">
    <property type="entry name" value="P-loop_NTPase"/>
</dbReference>
<dbReference type="Proteomes" id="UP000048908">
    <property type="component" value="Unassembled WGS sequence"/>
</dbReference>
<evidence type="ECO:0000313" key="5">
    <source>
        <dbReference type="EMBL" id="CTQ31698.1"/>
    </source>
</evidence>
<dbReference type="EMBL" id="CXPG01000011">
    <property type="protein sequence ID" value="CTQ31698.1"/>
    <property type="molecule type" value="Genomic_DNA"/>
</dbReference>